<dbReference type="Gene3D" id="3.10.280.10">
    <property type="entry name" value="Mitochondrial glycoprotein"/>
    <property type="match status" value="1"/>
</dbReference>
<evidence type="ECO:0000313" key="2">
    <source>
        <dbReference type="Proteomes" id="UP001174677"/>
    </source>
</evidence>
<dbReference type="EMBL" id="JARPOI010000008">
    <property type="protein sequence ID" value="KAJ9175773.1"/>
    <property type="molecule type" value="Genomic_DNA"/>
</dbReference>
<name>A0ABQ9M7C7_HEVBR</name>
<dbReference type="PANTHER" id="PTHR10826:SF41">
    <property type="entry name" value="MITOCHONDRIAL GLYCOPROTEIN FAMILY PROTEIN"/>
    <property type="match status" value="1"/>
</dbReference>
<keyword evidence="2" id="KW-1185">Reference proteome</keyword>
<organism evidence="1 2">
    <name type="scientific">Hevea brasiliensis</name>
    <name type="common">Para rubber tree</name>
    <name type="synonym">Siphonia brasiliensis</name>
    <dbReference type="NCBI Taxonomy" id="3981"/>
    <lineage>
        <taxon>Eukaryota</taxon>
        <taxon>Viridiplantae</taxon>
        <taxon>Streptophyta</taxon>
        <taxon>Embryophyta</taxon>
        <taxon>Tracheophyta</taxon>
        <taxon>Spermatophyta</taxon>
        <taxon>Magnoliopsida</taxon>
        <taxon>eudicotyledons</taxon>
        <taxon>Gunneridae</taxon>
        <taxon>Pentapetalae</taxon>
        <taxon>rosids</taxon>
        <taxon>fabids</taxon>
        <taxon>Malpighiales</taxon>
        <taxon>Euphorbiaceae</taxon>
        <taxon>Crotonoideae</taxon>
        <taxon>Micrandreae</taxon>
        <taxon>Hevea</taxon>
    </lineage>
</organism>
<accession>A0ABQ9M7C7</accession>
<dbReference type="SUPFAM" id="SSF54529">
    <property type="entry name" value="Mitochondrial glycoprotein MAM33-like"/>
    <property type="match status" value="1"/>
</dbReference>
<dbReference type="Proteomes" id="UP001174677">
    <property type="component" value="Chromosome 8"/>
</dbReference>
<dbReference type="PANTHER" id="PTHR10826">
    <property type="entry name" value="COMPLEMENT COMPONENT 1"/>
    <property type="match status" value="1"/>
</dbReference>
<comment type="caution">
    <text evidence="1">The sequence shown here is derived from an EMBL/GenBank/DDBJ whole genome shotgun (WGS) entry which is preliminary data.</text>
</comment>
<evidence type="ECO:0000313" key="1">
    <source>
        <dbReference type="EMBL" id="KAJ9175773.1"/>
    </source>
</evidence>
<proteinExistence type="predicted"/>
<protein>
    <recommendedName>
        <fullName evidence="3">Mitochondrial glycoprotein</fullName>
    </recommendedName>
</protein>
<evidence type="ECO:0008006" key="3">
    <source>
        <dbReference type="Google" id="ProtNLM"/>
    </source>
</evidence>
<dbReference type="InterPro" id="IPR036561">
    <property type="entry name" value="MAM33_sf"/>
</dbReference>
<reference evidence="1 2" key="1">
    <citation type="journal article" date="2023" name="Plant Biotechnol. J.">
        <title>Chromosome-level wild Hevea brasiliensis genome provides new tools for genomic-assisted breeding and valuable loci to elevate rubber yield.</title>
        <authorList>
            <person name="Cheng H."/>
            <person name="Song X."/>
            <person name="Hu Y."/>
            <person name="Wu T."/>
            <person name="Yang Q."/>
            <person name="An Z."/>
            <person name="Feng S."/>
            <person name="Deng Z."/>
            <person name="Wu W."/>
            <person name="Zeng X."/>
            <person name="Tu M."/>
            <person name="Wang X."/>
            <person name="Huang H."/>
        </authorList>
    </citation>
    <scope>NUCLEOTIDE SEQUENCE [LARGE SCALE GENOMIC DNA]</scope>
    <source>
        <strain evidence="1">MT/VB/25A 57/8</strain>
    </source>
</reference>
<dbReference type="Pfam" id="PF02330">
    <property type="entry name" value="MAM33"/>
    <property type="match status" value="1"/>
</dbReference>
<gene>
    <name evidence="1" type="ORF">P3X46_014291</name>
</gene>
<sequence>MALAAIIRKSASNLAPLVSRIVRIGHRNYLSALSPPVNHHASFSHSRPHAVLQYYSTASDAKKQSSTEFLLRVIESEIKVAQETDDHDRVEEFPKEFPFKIDDNAGQQTVILTREYEGELVTVDVHMPDLVTGEGNEIDDDTDDIQKPTQSSIPLVVTVSKRSGNSLEFHCVAYPDEIAIDSLSVKNLETQEDQVAYEGPNFQDLDEKLRKAFHKYLEIRGIKPSTTNFLHEYMINKDSREFLGWLKNLKKFIEA</sequence>
<dbReference type="InterPro" id="IPR003428">
    <property type="entry name" value="MAM33"/>
</dbReference>